<proteinExistence type="predicted"/>
<accession>E6RCT0</accession>
<gene>
    <name evidence="2" type="ordered locus">CGB_J1430C</name>
</gene>
<dbReference type="KEGG" id="cgi:CGB_J1430C"/>
<dbReference type="VEuPathDB" id="FungiDB:CGB_J1430C"/>
<dbReference type="RefSeq" id="XP_003196427.1">
    <property type="nucleotide sequence ID" value="XM_003196379.1"/>
</dbReference>
<reference key="2">
    <citation type="journal article" date="2011" name="MBio">
        <title>Genome variation in Cryptococcus gattii, an emerging pathogen of immunocompetent hosts.</title>
        <authorList>
            <person name="D'Souza C.A."/>
            <person name="Kronstad J.W."/>
            <person name="Taylor G."/>
            <person name="Warren R."/>
            <person name="Yuen M."/>
            <person name="Hu G."/>
            <person name="Jung W.H."/>
            <person name="Sham A."/>
            <person name="Kidd S.E."/>
            <person name="Tangen K."/>
            <person name="Lee N."/>
            <person name="Zeilmaker T."/>
            <person name="Sawkins J."/>
            <person name="McVicker G."/>
            <person name="Shah S."/>
            <person name="Gnerre S."/>
            <person name="Griggs A."/>
            <person name="Zeng Q."/>
            <person name="Bartlett K."/>
            <person name="Li W."/>
            <person name="Wang X."/>
            <person name="Heitman J."/>
            <person name="Stajich J.E."/>
            <person name="Fraser J.A."/>
            <person name="Meyer W."/>
            <person name="Carter D."/>
            <person name="Schein J."/>
            <person name="Krzywinski M."/>
            <person name="Kwong-Chung K.J."/>
            <person name="Varma A."/>
            <person name="Wang J."/>
            <person name="Brunham R."/>
            <person name="Fyfe M."/>
            <person name="Ouellette B.F.F."/>
            <person name="Siddiqui A."/>
            <person name="Marra M."/>
            <person name="Jones S."/>
            <person name="Holt R."/>
            <person name="Birren B.W."/>
            <person name="Galagan J.E."/>
            <person name="Cuomo C.A."/>
        </authorList>
    </citation>
    <scope>NUCLEOTIDE SEQUENCE</scope>
    <source>
        <strain>WM276</strain>
    </source>
</reference>
<evidence type="ECO:0000313" key="2">
    <source>
        <dbReference type="EMBL" id="ADV24640.1"/>
    </source>
</evidence>
<feature type="region of interest" description="Disordered" evidence="1">
    <location>
        <begin position="1"/>
        <end position="23"/>
    </location>
</feature>
<reference evidence="2 3" key="1">
    <citation type="journal article" date="2011" name="MBio">
        <title>Genome variation in Cryptococcus gattii, an emerging pathogen of immunocompetent hosts.</title>
        <authorList>
            <person name="D'Souza C.A."/>
            <person name="Kronstad J.W."/>
            <person name="Taylor G."/>
            <person name="Warren R."/>
            <person name="Yuen M."/>
            <person name="Hu G."/>
            <person name="Jung W.H."/>
            <person name="Sham A."/>
            <person name="Kidd S.E."/>
            <person name="Tangen K."/>
            <person name="Lee N."/>
            <person name="Zeilmaker T."/>
            <person name="Sawkins J."/>
            <person name="McVicker G."/>
            <person name="Shah S."/>
            <person name="Gnerre S."/>
            <person name="Griggs A."/>
            <person name="Zeng Q."/>
            <person name="Bartlett K."/>
            <person name="Li W."/>
            <person name="Wang X."/>
            <person name="Heitman J."/>
            <person name="Stajich J.E."/>
            <person name="Fraser J.A."/>
            <person name="Meyer W."/>
            <person name="Carter D."/>
            <person name="Schein J."/>
            <person name="Krzywinski M."/>
            <person name="Kwon-Chung K.J."/>
            <person name="Varma A."/>
            <person name="Wang J."/>
            <person name="Brunham R."/>
            <person name="Fyfe M."/>
            <person name="Ouellette B.F."/>
            <person name="Siddiqui A."/>
            <person name="Marra M."/>
            <person name="Jones S."/>
            <person name="Holt R."/>
            <person name="Birren B.W."/>
            <person name="Galagan J.E."/>
            <person name="Cuomo C.A."/>
        </authorList>
    </citation>
    <scope>NUCLEOTIDE SEQUENCE [LARGE SCALE GENOMIC DNA]</scope>
    <source>
        <strain evidence="3">WM276 / ATCC MYA-4071</strain>
    </source>
</reference>
<dbReference type="HOGENOM" id="CLU_2849635_0_0_1"/>
<dbReference type="AlphaFoldDB" id="E6RCT0"/>
<dbReference type="EMBL" id="CP000295">
    <property type="protein sequence ID" value="ADV24640.1"/>
    <property type="molecule type" value="Genomic_DNA"/>
</dbReference>
<evidence type="ECO:0000313" key="3">
    <source>
        <dbReference type="Proteomes" id="UP000007805"/>
    </source>
</evidence>
<evidence type="ECO:0000256" key="1">
    <source>
        <dbReference type="SAM" id="MobiDB-lite"/>
    </source>
</evidence>
<dbReference type="Proteomes" id="UP000007805">
    <property type="component" value="Chromosome J"/>
</dbReference>
<keyword evidence="3" id="KW-1185">Reference proteome</keyword>
<dbReference type="GeneID" id="10184934"/>
<organism evidence="2 3">
    <name type="scientific">Cryptococcus gattii serotype B (strain WM276 / ATCC MYA-4071)</name>
    <name type="common">Filobasidiella gattii</name>
    <name type="synonym">Cryptococcus bacillisporus</name>
    <dbReference type="NCBI Taxonomy" id="367775"/>
    <lineage>
        <taxon>Eukaryota</taxon>
        <taxon>Fungi</taxon>
        <taxon>Dikarya</taxon>
        <taxon>Basidiomycota</taxon>
        <taxon>Agaricomycotina</taxon>
        <taxon>Tremellomycetes</taxon>
        <taxon>Tremellales</taxon>
        <taxon>Cryptococcaceae</taxon>
        <taxon>Cryptococcus</taxon>
        <taxon>Cryptococcus gattii species complex</taxon>
    </lineage>
</organism>
<name>E6RCT0_CRYGW</name>
<protein>
    <submittedName>
        <fullName evidence="2">Uncharacterized protein</fullName>
    </submittedName>
</protein>
<sequence length="65" mass="7252">MTSLGEESIAAELTRAPQEKEALRAEMPQSISPYAKTAKNQLTFQEWAAGFKDAFLPYGWITMAE</sequence>